<sequence length="183" mass="19795">MSSAPRRLPPFATPLLVLAVAAAWIASVSIGSTITVDPLISRFAVIIHIMSLVLSFGAILLLDWVGFLWLTGRRRLHETSRLESAAGPLIWGGMAGLLASGALVHPDITSPITQLKLGAILALLLNGILLIPFMRRLHAMPQGTRFADLPRRIHVRLIACLTISQVSWWTAIVIGFINSAIRG</sequence>
<evidence type="ECO:0000313" key="2">
    <source>
        <dbReference type="EMBL" id="MBO1266699.1"/>
    </source>
</evidence>
<evidence type="ECO:0000313" key="3">
    <source>
        <dbReference type="Proteomes" id="UP000664164"/>
    </source>
</evidence>
<feature type="transmembrane region" description="Helical" evidence="1">
    <location>
        <begin position="115"/>
        <end position="134"/>
    </location>
</feature>
<evidence type="ECO:0000256" key="1">
    <source>
        <dbReference type="SAM" id="Phobius"/>
    </source>
</evidence>
<comment type="caution">
    <text evidence="2">The sequence shown here is derived from an EMBL/GenBank/DDBJ whole genome shotgun (WGS) entry which is preliminary data.</text>
</comment>
<keyword evidence="3" id="KW-1185">Reference proteome</keyword>
<gene>
    <name evidence="2" type="ORF">J1902_01660</name>
</gene>
<name>A0A939KIK0_9MICC</name>
<proteinExistence type="predicted"/>
<dbReference type="Proteomes" id="UP000664164">
    <property type="component" value="Unassembled WGS sequence"/>
</dbReference>
<reference evidence="2" key="1">
    <citation type="submission" date="2021-03" db="EMBL/GenBank/DDBJ databases">
        <title>A new species, PO-11, isolated from a karst cave deposit.</title>
        <authorList>
            <person name="Zhaoxiaoyong W."/>
        </authorList>
    </citation>
    <scope>NUCLEOTIDE SEQUENCE</scope>
    <source>
        <strain evidence="2">PO-11</strain>
    </source>
</reference>
<organism evidence="2 3">
    <name type="scientific">Arthrobacter cavernae</name>
    <dbReference type="NCBI Taxonomy" id="2817681"/>
    <lineage>
        <taxon>Bacteria</taxon>
        <taxon>Bacillati</taxon>
        <taxon>Actinomycetota</taxon>
        <taxon>Actinomycetes</taxon>
        <taxon>Micrococcales</taxon>
        <taxon>Micrococcaceae</taxon>
        <taxon>Arthrobacter</taxon>
    </lineage>
</organism>
<dbReference type="AlphaFoldDB" id="A0A939KIK0"/>
<accession>A0A939KIK0</accession>
<feature type="transmembrane region" description="Helical" evidence="1">
    <location>
        <begin position="82"/>
        <end position="103"/>
    </location>
</feature>
<protein>
    <submittedName>
        <fullName evidence="2">Uncharacterized protein</fullName>
    </submittedName>
</protein>
<keyword evidence="1" id="KW-0812">Transmembrane</keyword>
<feature type="transmembrane region" description="Helical" evidence="1">
    <location>
        <begin position="155"/>
        <end position="177"/>
    </location>
</feature>
<keyword evidence="1" id="KW-1133">Transmembrane helix</keyword>
<dbReference type="EMBL" id="JAFNLL010000002">
    <property type="protein sequence ID" value="MBO1266699.1"/>
    <property type="molecule type" value="Genomic_DNA"/>
</dbReference>
<keyword evidence="1" id="KW-0472">Membrane</keyword>
<feature type="transmembrane region" description="Helical" evidence="1">
    <location>
        <begin position="47"/>
        <end position="70"/>
    </location>
</feature>